<evidence type="ECO:0000313" key="8">
    <source>
        <dbReference type="EMBL" id="KAB7708831.1"/>
    </source>
</evidence>
<keyword evidence="4 6" id="KW-1133">Transmembrane helix</keyword>
<dbReference type="PANTHER" id="PTHR40064">
    <property type="entry name" value="MEMBRANE PROTEIN-RELATED"/>
    <property type="match status" value="1"/>
</dbReference>
<protein>
    <submittedName>
        <fullName evidence="8">Aromatic acid exporter family protein</fullName>
    </submittedName>
</protein>
<accession>A0A6I1FNI6</accession>
<dbReference type="InterPro" id="IPR021062">
    <property type="entry name" value="ArAE_1_C"/>
</dbReference>
<feature type="transmembrane region" description="Helical" evidence="6">
    <location>
        <begin position="122"/>
        <end position="142"/>
    </location>
</feature>
<evidence type="ECO:0000256" key="6">
    <source>
        <dbReference type="SAM" id="Phobius"/>
    </source>
</evidence>
<sequence>MFKIGYRTAKTAIGTAAAIMLSQWAGLENFVSAGIITILCIQNTKKKSLQAAWSRFLACAVAMVFSFLFFEGIGYYAPVIGLLLLFFIPTLVAIKLKEGIITSSVIILHIFSAGQVTKELVLNEFGIITIGIGVALFMNLYMPSAEKKLYSLQEEIEKNFTTIFHEIALYLRNKDHMWDGKEIIKTEKLLKEGKTLAFRNVENHLLKDNTLFYSYFLMREKQFDIIERILGIVTSISHQVKAAVVLADFMDILSARIHPGNTALVHLQKLYDLKAEIDRMGLPATREEFEARAALFQFIKEMEQYLLIKSSFKGLKKEKPAGQKKEARA</sequence>
<dbReference type="GO" id="GO:0005886">
    <property type="term" value="C:plasma membrane"/>
    <property type="evidence" value="ECO:0007669"/>
    <property type="project" value="UniProtKB-SubCell"/>
</dbReference>
<dbReference type="EMBL" id="WEIO01000001">
    <property type="protein sequence ID" value="KAB7708831.1"/>
    <property type="molecule type" value="Genomic_DNA"/>
</dbReference>
<dbReference type="Pfam" id="PF06081">
    <property type="entry name" value="ArAE_1"/>
    <property type="match status" value="1"/>
</dbReference>
<dbReference type="Pfam" id="PF11728">
    <property type="entry name" value="ArAE_1_C"/>
    <property type="match status" value="1"/>
</dbReference>
<comment type="caution">
    <text evidence="8">The sequence shown here is derived from an EMBL/GenBank/DDBJ whole genome shotgun (WGS) entry which is preliminary data.</text>
</comment>
<evidence type="ECO:0000256" key="2">
    <source>
        <dbReference type="ARBA" id="ARBA00022475"/>
    </source>
</evidence>
<comment type="subcellular location">
    <subcellularLocation>
        <location evidence="1">Cell membrane</location>
        <topology evidence="1">Multi-pass membrane protein</topology>
    </subcellularLocation>
</comment>
<dbReference type="InterPro" id="IPR038323">
    <property type="entry name" value="ArAE_1_C_sf"/>
</dbReference>
<dbReference type="InterPro" id="IPR010343">
    <property type="entry name" value="ArAE_1"/>
</dbReference>
<evidence type="ECO:0000256" key="3">
    <source>
        <dbReference type="ARBA" id="ARBA00022692"/>
    </source>
</evidence>
<keyword evidence="2" id="KW-1003">Cell membrane</keyword>
<keyword evidence="9" id="KW-1185">Reference proteome</keyword>
<evidence type="ECO:0000256" key="1">
    <source>
        <dbReference type="ARBA" id="ARBA00004651"/>
    </source>
</evidence>
<dbReference type="Gene3D" id="1.20.120.940">
    <property type="entry name" value="Putative aromatic acid exporter, C-terminal domain"/>
    <property type="match status" value="1"/>
</dbReference>
<evidence type="ECO:0000256" key="5">
    <source>
        <dbReference type="ARBA" id="ARBA00023136"/>
    </source>
</evidence>
<feature type="transmembrane region" description="Helical" evidence="6">
    <location>
        <begin position="75"/>
        <end position="94"/>
    </location>
</feature>
<proteinExistence type="predicted"/>
<keyword evidence="5 6" id="KW-0472">Membrane</keyword>
<feature type="domain" description="Putative aromatic acid exporter C-terminal" evidence="7">
    <location>
        <begin position="146"/>
        <end position="310"/>
    </location>
</feature>
<dbReference type="InterPro" id="IPR052984">
    <property type="entry name" value="UPF0421"/>
</dbReference>
<feature type="transmembrane region" description="Helical" evidence="6">
    <location>
        <begin position="52"/>
        <end position="69"/>
    </location>
</feature>
<dbReference type="RefSeq" id="WP_152149358.1">
    <property type="nucleotide sequence ID" value="NZ_WEIO01000001.1"/>
</dbReference>
<keyword evidence="3 6" id="KW-0812">Transmembrane</keyword>
<organism evidence="8 9">
    <name type="scientific">Bacillus aerolatus</name>
    <dbReference type="NCBI Taxonomy" id="2653354"/>
    <lineage>
        <taxon>Bacteria</taxon>
        <taxon>Bacillati</taxon>
        <taxon>Bacillota</taxon>
        <taxon>Bacilli</taxon>
        <taxon>Bacillales</taxon>
        <taxon>Bacillaceae</taxon>
        <taxon>Bacillus</taxon>
    </lineage>
</organism>
<dbReference type="PANTHER" id="PTHR40064:SF1">
    <property type="entry name" value="MEMBRANE PROTEIN"/>
    <property type="match status" value="1"/>
</dbReference>
<dbReference type="Proteomes" id="UP000429595">
    <property type="component" value="Unassembled WGS sequence"/>
</dbReference>
<gene>
    <name evidence="8" type="ORF">F9802_01410</name>
</gene>
<reference evidence="8 9" key="1">
    <citation type="submission" date="2019-10" db="EMBL/GenBank/DDBJ databases">
        <title>Bacillus aerolatum sp. nov., isolated from bioaerosol of sport playgrounds.</title>
        <authorList>
            <person name="Chen P."/>
            <person name="Zhang G."/>
        </authorList>
    </citation>
    <scope>NUCLEOTIDE SEQUENCE [LARGE SCALE GENOMIC DNA]</scope>
    <source>
        <strain evidence="8 9">CX253</strain>
    </source>
</reference>
<name>A0A6I1FNI6_9BACI</name>
<evidence type="ECO:0000256" key="4">
    <source>
        <dbReference type="ARBA" id="ARBA00022989"/>
    </source>
</evidence>
<dbReference type="AlphaFoldDB" id="A0A6I1FNI6"/>
<evidence type="ECO:0000313" key="9">
    <source>
        <dbReference type="Proteomes" id="UP000429595"/>
    </source>
</evidence>
<evidence type="ECO:0000259" key="7">
    <source>
        <dbReference type="Pfam" id="PF11728"/>
    </source>
</evidence>